<dbReference type="EMBL" id="JACJPY010000043">
    <property type="protein sequence ID" value="MBD2151122.1"/>
    <property type="molecule type" value="Genomic_DNA"/>
</dbReference>
<dbReference type="PANTHER" id="PTHR23077:SF171">
    <property type="entry name" value="NUCLEAR VALOSIN-CONTAINING PROTEIN-LIKE"/>
    <property type="match status" value="1"/>
</dbReference>
<accession>A0A926UW26</accession>
<evidence type="ECO:0000256" key="1">
    <source>
        <dbReference type="ARBA" id="ARBA00022741"/>
    </source>
</evidence>
<dbReference type="RefSeq" id="WP_190351535.1">
    <property type="nucleotide sequence ID" value="NZ_JACJPY010000043.1"/>
</dbReference>
<comment type="caution">
    <text evidence="4">The sequence shown here is derived from an EMBL/GenBank/DDBJ whole genome shotgun (WGS) entry which is preliminary data.</text>
</comment>
<dbReference type="GO" id="GO:0016887">
    <property type="term" value="F:ATP hydrolysis activity"/>
    <property type="evidence" value="ECO:0007669"/>
    <property type="project" value="InterPro"/>
</dbReference>
<keyword evidence="5" id="KW-1185">Reference proteome</keyword>
<feature type="domain" description="ATPase AAA-type core" evidence="3">
    <location>
        <begin position="320"/>
        <end position="443"/>
    </location>
</feature>
<dbReference type="Gene3D" id="3.40.50.300">
    <property type="entry name" value="P-loop containing nucleotide triphosphate hydrolases"/>
    <property type="match status" value="1"/>
</dbReference>
<evidence type="ECO:0000313" key="5">
    <source>
        <dbReference type="Proteomes" id="UP000631421"/>
    </source>
</evidence>
<dbReference type="SUPFAM" id="SSF52540">
    <property type="entry name" value="P-loop containing nucleoside triphosphate hydrolases"/>
    <property type="match status" value="1"/>
</dbReference>
<organism evidence="4 5">
    <name type="scientific">Pseudanabaena cinerea FACHB-1277</name>
    <dbReference type="NCBI Taxonomy" id="2949581"/>
    <lineage>
        <taxon>Bacteria</taxon>
        <taxon>Bacillati</taxon>
        <taxon>Cyanobacteriota</taxon>
        <taxon>Cyanophyceae</taxon>
        <taxon>Pseudanabaenales</taxon>
        <taxon>Pseudanabaenaceae</taxon>
        <taxon>Pseudanabaena</taxon>
        <taxon>Pseudanabaena cinerea</taxon>
    </lineage>
</organism>
<dbReference type="GO" id="GO:0005524">
    <property type="term" value="F:ATP binding"/>
    <property type="evidence" value="ECO:0007669"/>
    <property type="project" value="UniProtKB-KW"/>
</dbReference>
<name>A0A926UW26_9CYAN</name>
<dbReference type="AlphaFoldDB" id="A0A926UW26"/>
<evidence type="ECO:0000259" key="3">
    <source>
        <dbReference type="Pfam" id="PF00004"/>
    </source>
</evidence>
<reference evidence="4" key="1">
    <citation type="journal article" date="2015" name="ISME J.">
        <title>Draft Genome Sequence of Streptomyces incarnatus NRRL8089, which Produces the Nucleoside Antibiotic Sinefungin.</title>
        <authorList>
            <person name="Oshima K."/>
            <person name="Hattori M."/>
            <person name="Shimizu H."/>
            <person name="Fukuda K."/>
            <person name="Nemoto M."/>
            <person name="Inagaki K."/>
            <person name="Tamura T."/>
        </authorList>
    </citation>
    <scope>NUCLEOTIDE SEQUENCE</scope>
    <source>
        <strain evidence="4">FACHB-1277</strain>
    </source>
</reference>
<keyword evidence="1" id="KW-0547">Nucleotide-binding</keyword>
<dbReference type="InterPro" id="IPR050168">
    <property type="entry name" value="AAA_ATPase_domain"/>
</dbReference>
<gene>
    <name evidence="4" type="ORF">H6F44_13475</name>
</gene>
<keyword evidence="2" id="KW-0067">ATP-binding</keyword>
<reference evidence="4" key="2">
    <citation type="submission" date="2020-08" db="EMBL/GenBank/DDBJ databases">
        <authorList>
            <person name="Chen M."/>
            <person name="Teng W."/>
            <person name="Zhao L."/>
            <person name="Hu C."/>
            <person name="Zhou Y."/>
            <person name="Han B."/>
            <person name="Song L."/>
            <person name="Shu W."/>
        </authorList>
    </citation>
    <scope>NUCLEOTIDE SEQUENCE</scope>
    <source>
        <strain evidence="4">FACHB-1277</strain>
    </source>
</reference>
<evidence type="ECO:0000256" key="2">
    <source>
        <dbReference type="ARBA" id="ARBA00022840"/>
    </source>
</evidence>
<dbReference type="InterPro" id="IPR003959">
    <property type="entry name" value="ATPase_AAA_core"/>
</dbReference>
<sequence>MTTTLQPILQGIKEGRAAFLLSGRSIRDLDVYPETQRLGPLLEILRQELKASHGMTLVTYSRAEGLDLEAATLGSDRDRQTLETAFHAHHLLNIPQDDQEIPHVLRGISSFCRNTSALPSANGGEMRVCFLLDFAEDLAPSCQGNPSDAQIVAAEHGNLLAQSLAMRNNGHAVIWHTHDAALVSSLVRSAVHPIHLPQPKAQEKLVFLQAALQLYDKAKFEEGLSLENVAFLTSNTPNRGLEGLIRASHRGDRLITAKELVAQKSADVQMQSEGTLTVLDTAQIDPNHSLEGVNSSKPQQVLRQLAAHLEKGSPHMPMNVLLVGPPATGKTEMSLAVAKLAGVSAYQMHSPKGGFVGETERKSELQQRTRKEAIPNIAFVDEITEALPLERSDFDGDSGATRAVAAALLTALADESLRGKSLLLATTNCPYRIGAAMRSRFMMIPVLHPLRSDYGAIVLATAQRVDRQGSLTLSLQDREIAQAANLFYTKGANPRHIRAALSNALLLKGSLSPEHILFAAEDCTVPSDRISSIYADLWAVATCSAKSFFPWADCLDSYPFPDHLDGLVNRVTGEIDRAELERRIEELKPHANL</sequence>
<proteinExistence type="predicted"/>
<protein>
    <submittedName>
        <fullName evidence="4">AAA family ATPase</fullName>
    </submittedName>
</protein>
<dbReference type="InterPro" id="IPR027417">
    <property type="entry name" value="P-loop_NTPase"/>
</dbReference>
<dbReference type="Pfam" id="PF00004">
    <property type="entry name" value="AAA"/>
    <property type="match status" value="1"/>
</dbReference>
<dbReference type="Proteomes" id="UP000631421">
    <property type="component" value="Unassembled WGS sequence"/>
</dbReference>
<dbReference type="PANTHER" id="PTHR23077">
    <property type="entry name" value="AAA-FAMILY ATPASE"/>
    <property type="match status" value="1"/>
</dbReference>
<evidence type="ECO:0000313" key="4">
    <source>
        <dbReference type="EMBL" id="MBD2151122.1"/>
    </source>
</evidence>